<dbReference type="InterPro" id="IPR007110">
    <property type="entry name" value="Ig-like_dom"/>
</dbReference>
<comment type="caution">
    <text evidence="2">The sequence shown here is derived from an EMBL/GenBank/DDBJ whole genome shotgun (WGS) entry which is preliminary data.</text>
</comment>
<evidence type="ECO:0000259" key="1">
    <source>
        <dbReference type="PROSITE" id="PS50835"/>
    </source>
</evidence>
<reference evidence="2 3" key="1">
    <citation type="submission" date="2018-08" db="EMBL/GenBank/DDBJ databases">
        <title>Chitinophaga sp. K20C18050901, a novel bacterium isolated from forest soil.</title>
        <authorList>
            <person name="Wang C."/>
        </authorList>
    </citation>
    <scope>NUCLEOTIDE SEQUENCE [LARGE SCALE GENOMIC DNA]</scope>
    <source>
        <strain evidence="2 3">K20C18050901</strain>
    </source>
</reference>
<dbReference type="PROSITE" id="PS50835">
    <property type="entry name" value="IG_LIKE"/>
    <property type="match status" value="2"/>
</dbReference>
<evidence type="ECO:0000313" key="3">
    <source>
        <dbReference type="Proteomes" id="UP000261174"/>
    </source>
</evidence>
<gene>
    <name evidence="2" type="ORF">DXN04_33150</name>
</gene>
<proteinExistence type="predicted"/>
<dbReference type="Proteomes" id="UP000261174">
    <property type="component" value="Unassembled WGS sequence"/>
</dbReference>
<evidence type="ECO:0000313" key="2">
    <source>
        <dbReference type="EMBL" id="RFM29404.1"/>
    </source>
</evidence>
<accession>A0A3E1NNK1</accession>
<feature type="non-terminal residue" evidence="2">
    <location>
        <position position="1"/>
    </location>
</feature>
<name>A0A3E1NNK1_9BACT</name>
<dbReference type="Gene3D" id="2.60.40.1830">
    <property type="entry name" value="Phage tail base-plate Siphoviridae RBP, head domain"/>
    <property type="match status" value="6"/>
</dbReference>
<organism evidence="2 3">
    <name type="scientific">Chitinophaga silvisoli</name>
    <dbReference type="NCBI Taxonomy" id="2291814"/>
    <lineage>
        <taxon>Bacteria</taxon>
        <taxon>Pseudomonadati</taxon>
        <taxon>Bacteroidota</taxon>
        <taxon>Chitinophagia</taxon>
        <taxon>Chitinophagales</taxon>
        <taxon>Chitinophagaceae</taxon>
        <taxon>Chitinophaga</taxon>
    </lineage>
</organism>
<dbReference type="AlphaFoldDB" id="A0A3E1NNK1"/>
<dbReference type="NCBIfam" id="TIGR04183">
    <property type="entry name" value="Por_Secre_tail"/>
    <property type="match status" value="1"/>
</dbReference>
<dbReference type="InterPro" id="IPR026444">
    <property type="entry name" value="Secre_tail"/>
</dbReference>
<feature type="domain" description="Ig-like" evidence="1">
    <location>
        <begin position="340"/>
        <end position="453"/>
    </location>
</feature>
<dbReference type="EMBL" id="QTJV01000021">
    <property type="protein sequence ID" value="RFM29404.1"/>
    <property type="molecule type" value="Genomic_DNA"/>
</dbReference>
<dbReference type="InterPro" id="IPR013783">
    <property type="entry name" value="Ig-like_fold"/>
</dbReference>
<keyword evidence="3" id="KW-1185">Reference proteome</keyword>
<dbReference type="OrthoDB" id="629398at2"/>
<sequence>LTCATTSINLSASSNGTITWSGYNAGVNPITVTTPGKYYVISKGTNGCTTTDSVTVTQDITKPTLSIATPAILTCATNSINLSATSNGTITWSGYNAGVNPITVTTPGKYYVTAKGTNGCTSTDSVTVTQDITKPTLSIATPAVLTCATTSINLSASSNGTITWSGYNAGVNPITVSAAGKYYVTAKGTNGCTTTDSVIVIQDITKPTLSIATPAVLTCATTSINLSASSNGTITWTGSNAGVNPITVTTPGKYYVTARGTNGCTSTDSVTVTQDITKPTLSIATPAVLTCATTSINLSASSNGTITWSGSNAGVNPITVSAAGKYYVTAKGTNGCTSTDSVTVTQDITKPTLQVATPAVLTCATTSINLTATSTGTITWMGSNAGVNPITVTTPGKYYVTTKGTNGCISTDSITVSQNIAPAANVQAINNGPLTCTKTTAQITGSSTSTAVTYAWSGPNSFTANTAVANVTVPGTYTLVVTNIQNGCTATTNTPVTQNITPPANIQASNDGPLTCLKTNVIINGTSSTNGSTFKWTGPNNFTATSASAIVTVPGTYTLSVTNPNNGCVATTNTPVVQNTTPPVAVILPPASSPDPLSVDLLSAQSVTNANYQWSLSSTDNSWFIIDGAQTATVLYQSGNANISGLFTLLVTDKTNGCQNTATYTLNTASLTLKSAAIEFNAYPNPFSDQLSVTFKSPVNGNIAVEIYGNMLGNRESVLFNENAKAGQTYKVVFRSAGLPAGLHYCVIRTNDKVYTKKLLLVR</sequence>
<protein>
    <submittedName>
        <fullName evidence="2">T9SS C-terminal target domain-containing protein</fullName>
    </submittedName>
</protein>
<feature type="domain" description="Ig-like" evidence="1">
    <location>
        <begin position="1"/>
        <end position="91"/>
    </location>
</feature>
<dbReference type="Gene3D" id="2.60.40.10">
    <property type="entry name" value="Immunoglobulins"/>
    <property type="match status" value="2"/>
</dbReference>
<dbReference type="RefSeq" id="WP_147320139.1">
    <property type="nucleotide sequence ID" value="NZ_QTJV01000021.1"/>
</dbReference>